<dbReference type="HOGENOM" id="CLU_1009885_0_0_1"/>
<dbReference type="Proteomes" id="UP000011087">
    <property type="component" value="Unassembled WGS sequence"/>
</dbReference>
<gene>
    <name evidence="1" type="ORF">GUITHDRAFT_121437</name>
</gene>
<dbReference type="RefSeq" id="XP_005819367.1">
    <property type="nucleotide sequence ID" value="XM_005819310.1"/>
</dbReference>
<name>L1I8I6_GUITC</name>
<protein>
    <submittedName>
        <fullName evidence="1 2">Uncharacterized protein</fullName>
    </submittedName>
</protein>
<reference evidence="2" key="3">
    <citation type="submission" date="2015-06" db="UniProtKB">
        <authorList>
            <consortium name="EnsemblProtists"/>
        </authorList>
    </citation>
    <scope>IDENTIFICATION</scope>
</reference>
<dbReference type="KEGG" id="gtt:GUITHDRAFT_121437"/>
<evidence type="ECO:0000313" key="2">
    <source>
        <dbReference type="EnsemblProtists" id="EKX32387"/>
    </source>
</evidence>
<dbReference type="AlphaFoldDB" id="L1I8I6"/>
<dbReference type="EMBL" id="JH993192">
    <property type="protein sequence ID" value="EKX32387.1"/>
    <property type="molecule type" value="Genomic_DNA"/>
</dbReference>
<dbReference type="EnsemblProtists" id="EKX32387">
    <property type="protein sequence ID" value="EKX32387"/>
    <property type="gene ID" value="GUITHDRAFT_121437"/>
</dbReference>
<accession>L1I8I6</accession>
<reference evidence="3" key="2">
    <citation type="submission" date="2012-11" db="EMBL/GenBank/DDBJ databases">
        <authorList>
            <person name="Kuo A."/>
            <person name="Curtis B.A."/>
            <person name="Tanifuji G."/>
            <person name="Burki F."/>
            <person name="Gruber A."/>
            <person name="Irimia M."/>
            <person name="Maruyama S."/>
            <person name="Arias M.C."/>
            <person name="Ball S.G."/>
            <person name="Gile G.H."/>
            <person name="Hirakawa Y."/>
            <person name="Hopkins J.F."/>
            <person name="Rensing S.A."/>
            <person name="Schmutz J."/>
            <person name="Symeonidi A."/>
            <person name="Elias M."/>
            <person name="Eveleigh R.J."/>
            <person name="Herman E.K."/>
            <person name="Klute M.J."/>
            <person name="Nakayama T."/>
            <person name="Obornik M."/>
            <person name="Reyes-Prieto A."/>
            <person name="Armbrust E.V."/>
            <person name="Aves S.J."/>
            <person name="Beiko R.G."/>
            <person name="Coutinho P."/>
            <person name="Dacks J.B."/>
            <person name="Durnford D.G."/>
            <person name="Fast N.M."/>
            <person name="Green B.R."/>
            <person name="Grisdale C."/>
            <person name="Hempe F."/>
            <person name="Henrissat B."/>
            <person name="Hoppner M.P."/>
            <person name="Ishida K.-I."/>
            <person name="Kim E."/>
            <person name="Koreny L."/>
            <person name="Kroth P.G."/>
            <person name="Liu Y."/>
            <person name="Malik S.-B."/>
            <person name="Maier U.G."/>
            <person name="McRose D."/>
            <person name="Mock T."/>
            <person name="Neilson J.A."/>
            <person name="Onodera N.T."/>
            <person name="Poole A.M."/>
            <person name="Pritham E.J."/>
            <person name="Richards T.A."/>
            <person name="Rocap G."/>
            <person name="Roy S.W."/>
            <person name="Sarai C."/>
            <person name="Schaack S."/>
            <person name="Shirato S."/>
            <person name="Slamovits C.H."/>
            <person name="Spencer D.F."/>
            <person name="Suzuki S."/>
            <person name="Worden A.Z."/>
            <person name="Zauner S."/>
            <person name="Barry K."/>
            <person name="Bell C."/>
            <person name="Bharti A.K."/>
            <person name="Crow J.A."/>
            <person name="Grimwood J."/>
            <person name="Kramer R."/>
            <person name="Lindquist E."/>
            <person name="Lucas S."/>
            <person name="Salamov A."/>
            <person name="McFadden G.I."/>
            <person name="Lane C.E."/>
            <person name="Keeling P.J."/>
            <person name="Gray M.W."/>
            <person name="Grigoriev I.V."/>
            <person name="Archibald J.M."/>
        </authorList>
    </citation>
    <scope>NUCLEOTIDE SEQUENCE</scope>
    <source>
        <strain evidence="3">CCMP2712</strain>
    </source>
</reference>
<keyword evidence="3" id="KW-1185">Reference proteome</keyword>
<proteinExistence type="predicted"/>
<evidence type="ECO:0000313" key="1">
    <source>
        <dbReference type="EMBL" id="EKX32387.1"/>
    </source>
</evidence>
<reference evidence="1 3" key="1">
    <citation type="journal article" date="2012" name="Nature">
        <title>Algal genomes reveal evolutionary mosaicism and the fate of nucleomorphs.</title>
        <authorList>
            <consortium name="DOE Joint Genome Institute"/>
            <person name="Curtis B.A."/>
            <person name="Tanifuji G."/>
            <person name="Burki F."/>
            <person name="Gruber A."/>
            <person name="Irimia M."/>
            <person name="Maruyama S."/>
            <person name="Arias M.C."/>
            <person name="Ball S.G."/>
            <person name="Gile G.H."/>
            <person name="Hirakawa Y."/>
            <person name="Hopkins J.F."/>
            <person name="Kuo A."/>
            <person name="Rensing S.A."/>
            <person name="Schmutz J."/>
            <person name="Symeonidi A."/>
            <person name="Elias M."/>
            <person name="Eveleigh R.J."/>
            <person name="Herman E.K."/>
            <person name="Klute M.J."/>
            <person name="Nakayama T."/>
            <person name="Obornik M."/>
            <person name="Reyes-Prieto A."/>
            <person name="Armbrust E.V."/>
            <person name="Aves S.J."/>
            <person name="Beiko R.G."/>
            <person name="Coutinho P."/>
            <person name="Dacks J.B."/>
            <person name="Durnford D.G."/>
            <person name="Fast N.M."/>
            <person name="Green B.R."/>
            <person name="Grisdale C.J."/>
            <person name="Hempel F."/>
            <person name="Henrissat B."/>
            <person name="Hoppner M.P."/>
            <person name="Ishida K."/>
            <person name="Kim E."/>
            <person name="Koreny L."/>
            <person name="Kroth P.G."/>
            <person name="Liu Y."/>
            <person name="Malik S.B."/>
            <person name="Maier U.G."/>
            <person name="McRose D."/>
            <person name="Mock T."/>
            <person name="Neilson J.A."/>
            <person name="Onodera N.T."/>
            <person name="Poole A.M."/>
            <person name="Pritham E.J."/>
            <person name="Richards T.A."/>
            <person name="Rocap G."/>
            <person name="Roy S.W."/>
            <person name="Sarai C."/>
            <person name="Schaack S."/>
            <person name="Shirato S."/>
            <person name="Slamovits C.H."/>
            <person name="Spencer D.F."/>
            <person name="Suzuki S."/>
            <person name="Worden A.Z."/>
            <person name="Zauner S."/>
            <person name="Barry K."/>
            <person name="Bell C."/>
            <person name="Bharti A.K."/>
            <person name="Crow J.A."/>
            <person name="Grimwood J."/>
            <person name="Kramer R."/>
            <person name="Lindquist E."/>
            <person name="Lucas S."/>
            <person name="Salamov A."/>
            <person name="McFadden G.I."/>
            <person name="Lane C.E."/>
            <person name="Keeling P.J."/>
            <person name="Gray M.W."/>
            <person name="Grigoriev I.V."/>
            <person name="Archibald J.M."/>
        </authorList>
    </citation>
    <scope>NUCLEOTIDE SEQUENCE</scope>
    <source>
        <strain evidence="1 3">CCMP2712</strain>
    </source>
</reference>
<dbReference type="PaxDb" id="55529-EKX32387"/>
<evidence type="ECO:0000313" key="3">
    <source>
        <dbReference type="Proteomes" id="UP000011087"/>
    </source>
</evidence>
<sequence>MDESIMNLGKRFVGEHDEYIFVWDEFQLFVKKWLKQEQARDRLRWNKSDNLTLPDTIQLHFSRPANFWEWFWHKEKKPSGMTRVDFNPFFLIPPTYFVRPIDLSHVPRTKYFVLPIYMQQVWFKNSTHLFKCHDHRRWRQIYKDLDVANNDTRKNAPILLHRFRIMLDRPYGIYAIQKNPTYSSTTDSYHAPGKRTASHAFRGRANLRGKEDHKEDIDDWLKVTKWGSSLKDPKYMTRSKIGSLLHAAQRQENNDMRVLYAFCQHVGLQFVLDFSE</sequence>
<organism evidence="1">
    <name type="scientific">Guillardia theta (strain CCMP2712)</name>
    <name type="common">Cryptophyte</name>
    <dbReference type="NCBI Taxonomy" id="905079"/>
    <lineage>
        <taxon>Eukaryota</taxon>
        <taxon>Cryptophyceae</taxon>
        <taxon>Pyrenomonadales</taxon>
        <taxon>Geminigeraceae</taxon>
        <taxon>Guillardia</taxon>
    </lineage>
</organism>
<dbReference type="GeneID" id="17289118"/>